<sequence>MVSAVSPCPRESNNRELIHIHTTALLFPALNQLLPIFLLFYMAVEVYTRHPNNKLHIVTTLLFLFLSLVFLGDFLFAILPSYVAIEVLRYVKYTAVFLTLTAALYFFAYISRLRLRGLLLHLVCLAPSLGVVWLLVSPRSLVMVSVEGVRDGGFSTPFFAFLVAAVGYCFFWFFLCLFAAMRRTSTHHQLKERKRNQIILNGCLLVGCLLSVGYAGSKFIAPDGSPIADMIYAYGILAWAYAIRLSMVRYDMLSTAGKRYELLFELSPNGTVVLDDRGDIVEANGAFRKLAGIAREMRLRGLPLSALFHGNEAFLLGYRQSFEAMTPLELELELVNKAGERYEVEIRGEFLEIDGKLQSFLVMLDKTEDKNNARMLEQLAFEDVLTGLCNSRRFEAEFRAMLLDVRTHGGQLGLLLIDLDQFKWINDTLGHTAGDQLLQQVAERLQATIPPEALVARLGGDEFAILLPLVEDADEPSLLAEGLLKALTKPLVLRGTSYVVSASIGVVVAPEDETDPEVLLRQVDTAMYAAKHGGRNRFCRYTPSMNENAQEQLKLLSGLSTALEKRQFELLYQPQFDLATGQVTVLEALLHWRSPELGYVAPSRFIPLAEETGAIIPIGSWVLEEVIRQLRIHLDRGCIGLCVSVNLSASQLREAGFVDRLSELLCRYGVPPRALRLEITESTMITDMRRMHQVCKEWMIWALCSGSTMSASAIPR</sequence>
<keyword evidence="1" id="KW-1133">Transmembrane helix</keyword>
<dbReference type="SMART" id="SM00267">
    <property type="entry name" value="GGDEF"/>
    <property type="match status" value="1"/>
</dbReference>
<dbReference type="GO" id="GO:0006355">
    <property type="term" value="P:regulation of DNA-templated transcription"/>
    <property type="evidence" value="ECO:0007669"/>
    <property type="project" value="InterPro"/>
</dbReference>
<dbReference type="Pfam" id="PF00989">
    <property type="entry name" value="PAS"/>
    <property type="match status" value="1"/>
</dbReference>
<dbReference type="Gene3D" id="3.30.450.20">
    <property type="entry name" value="PAS domain"/>
    <property type="match status" value="1"/>
</dbReference>
<accession>A0A7W5FMV4</accession>
<evidence type="ECO:0000313" key="5">
    <source>
        <dbReference type="EMBL" id="MBB3110651.1"/>
    </source>
</evidence>
<dbReference type="SMART" id="SM00091">
    <property type="entry name" value="PAS"/>
    <property type="match status" value="1"/>
</dbReference>
<keyword evidence="6" id="KW-1185">Reference proteome</keyword>
<organism evidence="5 6">
    <name type="scientific">Paenibacillus phyllosphaerae</name>
    <dbReference type="NCBI Taxonomy" id="274593"/>
    <lineage>
        <taxon>Bacteria</taxon>
        <taxon>Bacillati</taxon>
        <taxon>Bacillota</taxon>
        <taxon>Bacilli</taxon>
        <taxon>Bacillales</taxon>
        <taxon>Paenibacillaceae</taxon>
        <taxon>Paenibacillus</taxon>
    </lineage>
</organism>
<name>A0A7W5FMV4_9BACL</name>
<keyword evidence="1" id="KW-0472">Membrane</keyword>
<dbReference type="PANTHER" id="PTHR44757:SF2">
    <property type="entry name" value="BIOFILM ARCHITECTURE MAINTENANCE PROTEIN MBAA"/>
    <property type="match status" value="1"/>
</dbReference>
<keyword evidence="1" id="KW-0812">Transmembrane</keyword>
<dbReference type="CDD" id="cd01949">
    <property type="entry name" value="GGDEF"/>
    <property type="match status" value="1"/>
</dbReference>
<evidence type="ECO:0000259" key="2">
    <source>
        <dbReference type="PROSITE" id="PS50112"/>
    </source>
</evidence>
<feature type="transmembrane region" description="Helical" evidence="1">
    <location>
        <begin position="156"/>
        <end position="178"/>
    </location>
</feature>
<feature type="transmembrane region" description="Helical" evidence="1">
    <location>
        <begin position="231"/>
        <end position="250"/>
    </location>
</feature>
<dbReference type="CDD" id="cd01948">
    <property type="entry name" value="EAL"/>
    <property type="match status" value="1"/>
</dbReference>
<dbReference type="CDD" id="cd00130">
    <property type="entry name" value="PAS"/>
    <property type="match status" value="1"/>
</dbReference>
<dbReference type="NCBIfam" id="TIGR00229">
    <property type="entry name" value="sensory_box"/>
    <property type="match status" value="1"/>
</dbReference>
<dbReference type="SUPFAM" id="SSF55073">
    <property type="entry name" value="Nucleotide cyclase"/>
    <property type="match status" value="1"/>
</dbReference>
<dbReference type="EMBL" id="JACHXK010000005">
    <property type="protein sequence ID" value="MBB3110651.1"/>
    <property type="molecule type" value="Genomic_DNA"/>
</dbReference>
<dbReference type="InterPro" id="IPR000014">
    <property type="entry name" value="PAS"/>
</dbReference>
<dbReference type="Gene3D" id="3.30.70.270">
    <property type="match status" value="1"/>
</dbReference>
<dbReference type="PROSITE" id="PS50883">
    <property type="entry name" value="EAL"/>
    <property type="match status" value="1"/>
</dbReference>
<feature type="transmembrane region" description="Helical" evidence="1">
    <location>
        <begin position="20"/>
        <end position="43"/>
    </location>
</feature>
<protein>
    <submittedName>
        <fullName evidence="5">Diguanylate cyclase (GGDEF)-like protein/PAS domain S-box-containing protein</fullName>
    </submittedName>
</protein>
<dbReference type="InterPro" id="IPR000160">
    <property type="entry name" value="GGDEF_dom"/>
</dbReference>
<dbReference type="InterPro" id="IPR001633">
    <property type="entry name" value="EAL_dom"/>
</dbReference>
<dbReference type="PANTHER" id="PTHR44757">
    <property type="entry name" value="DIGUANYLATE CYCLASE DGCP"/>
    <property type="match status" value="1"/>
</dbReference>
<comment type="caution">
    <text evidence="5">The sequence shown here is derived from an EMBL/GenBank/DDBJ whole genome shotgun (WGS) entry which is preliminary data.</text>
</comment>
<evidence type="ECO:0000259" key="3">
    <source>
        <dbReference type="PROSITE" id="PS50883"/>
    </source>
</evidence>
<dbReference type="SMART" id="SM00052">
    <property type="entry name" value="EAL"/>
    <property type="match status" value="1"/>
</dbReference>
<dbReference type="AlphaFoldDB" id="A0A7W5FMV4"/>
<dbReference type="Pfam" id="PF00990">
    <property type="entry name" value="GGDEF"/>
    <property type="match status" value="1"/>
</dbReference>
<feature type="transmembrane region" description="Helical" evidence="1">
    <location>
        <begin position="198"/>
        <end position="216"/>
    </location>
</feature>
<dbReference type="Pfam" id="PF00563">
    <property type="entry name" value="EAL"/>
    <property type="match status" value="1"/>
</dbReference>
<feature type="domain" description="PAS" evidence="2">
    <location>
        <begin position="256"/>
        <end position="296"/>
    </location>
</feature>
<dbReference type="PROSITE" id="PS50112">
    <property type="entry name" value="PAS"/>
    <property type="match status" value="1"/>
</dbReference>
<dbReference type="PROSITE" id="PS50887">
    <property type="entry name" value="GGDEF"/>
    <property type="match status" value="1"/>
</dbReference>
<dbReference type="SUPFAM" id="SSF141868">
    <property type="entry name" value="EAL domain-like"/>
    <property type="match status" value="1"/>
</dbReference>
<dbReference type="Gene3D" id="3.20.20.450">
    <property type="entry name" value="EAL domain"/>
    <property type="match status" value="1"/>
</dbReference>
<feature type="domain" description="GGDEF" evidence="4">
    <location>
        <begin position="410"/>
        <end position="543"/>
    </location>
</feature>
<dbReference type="SUPFAM" id="SSF55785">
    <property type="entry name" value="PYP-like sensor domain (PAS domain)"/>
    <property type="match status" value="1"/>
</dbReference>
<evidence type="ECO:0000256" key="1">
    <source>
        <dbReference type="SAM" id="Phobius"/>
    </source>
</evidence>
<dbReference type="Proteomes" id="UP000570361">
    <property type="component" value="Unassembled WGS sequence"/>
</dbReference>
<dbReference type="InterPro" id="IPR035919">
    <property type="entry name" value="EAL_sf"/>
</dbReference>
<feature type="transmembrane region" description="Helical" evidence="1">
    <location>
        <begin position="90"/>
        <end position="110"/>
    </location>
</feature>
<dbReference type="NCBIfam" id="TIGR00254">
    <property type="entry name" value="GGDEF"/>
    <property type="match status" value="1"/>
</dbReference>
<dbReference type="InterPro" id="IPR035965">
    <property type="entry name" value="PAS-like_dom_sf"/>
</dbReference>
<dbReference type="InterPro" id="IPR052155">
    <property type="entry name" value="Biofilm_reg_signaling"/>
</dbReference>
<evidence type="ECO:0000259" key="4">
    <source>
        <dbReference type="PROSITE" id="PS50887"/>
    </source>
</evidence>
<feature type="transmembrane region" description="Helical" evidence="1">
    <location>
        <begin position="117"/>
        <end position="136"/>
    </location>
</feature>
<dbReference type="InterPro" id="IPR029787">
    <property type="entry name" value="Nucleotide_cyclase"/>
</dbReference>
<feature type="transmembrane region" description="Helical" evidence="1">
    <location>
        <begin position="55"/>
        <end position="78"/>
    </location>
</feature>
<proteinExistence type="predicted"/>
<dbReference type="InterPro" id="IPR043128">
    <property type="entry name" value="Rev_trsase/Diguanyl_cyclase"/>
</dbReference>
<reference evidence="5 6" key="1">
    <citation type="submission" date="2020-08" db="EMBL/GenBank/DDBJ databases">
        <title>Genomic Encyclopedia of Type Strains, Phase III (KMG-III): the genomes of soil and plant-associated and newly described type strains.</title>
        <authorList>
            <person name="Whitman W."/>
        </authorList>
    </citation>
    <scope>NUCLEOTIDE SEQUENCE [LARGE SCALE GENOMIC DNA]</scope>
    <source>
        <strain evidence="5 6">CECT 5862</strain>
    </source>
</reference>
<evidence type="ECO:0000313" key="6">
    <source>
        <dbReference type="Proteomes" id="UP000570361"/>
    </source>
</evidence>
<feature type="domain" description="EAL" evidence="3">
    <location>
        <begin position="552"/>
        <end position="716"/>
    </location>
</feature>
<gene>
    <name evidence="5" type="ORF">FHS18_002718</name>
</gene>
<dbReference type="InterPro" id="IPR013767">
    <property type="entry name" value="PAS_fold"/>
</dbReference>